<dbReference type="InterPro" id="IPR008794">
    <property type="entry name" value="Pro_racemase_fam"/>
</dbReference>
<protein>
    <submittedName>
        <fullName evidence="2">Proline racemase family protein</fullName>
    </submittedName>
</protein>
<reference evidence="2" key="1">
    <citation type="submission" date="2023-02" db="EMBL/GenBank/DDBJ databases">
        <title>Tahibacter soli sp. nov. isolated from soil.</title>
        <authorList>
            <person name="Baek J.H."/>
            <person name="Lee J.K."/>
            <person name="Choi D.G."/>
            <person name="Jeon C.O."/>
        </authorList>
    </citation>
    <scope>NUCLEOTIDE SEQUENCE</scope>
    <source>
        <strain evidence="2">BL</strain>
    </source>
</reference>
<dbReference type="RefSeq" id="WP_263540694.1">
    <property type="nucleotide sequence ID" value="NZ_JAOVZO020000020.1"/>
</dbReference>
<dbReference type="SUPFAM" id="SSF54506">
    <property type="entry name" value="Diaminopimelate epimerase-like"/>
    <property type="match status" value="1"/>
</dbReference>
<accession>A0A9X3YNI1</accession>
<dbReference type="AlphaFoldDB" id="A0A9X3YNI1"/>
<name>A0A9X3YNI1_9GAMM</name>
<dbReference type="PANTHER" id="PTHR33442:SF1">
    <property type="entry name" value="TRANS-3-HYDROXY-L-PROLINE DEHYDRATASE"/>
    <property type="match status" value="1"/>
</dbReference>
<evidence type="ECO:0000256" key="1">
    <source>
        <dbReference type="ARBA" id="ARBA00007529"/>
    </source>
</evidence>
<sequence length="312" mass="32979">MTPIRVIDSHTGGEPTRVVISGGPDLAGLDPAAARERLARDDDRWRRAIVCEPRGSDVMVGAYLLAPTRADCVAGVVFFNNVGYLGMCGHGTIGVIETLRHLGRIAPGEFKLETPVGAVDVELADDGRVAIDNVASYRHAANVAVDVDGYGRLHGDIAWGGNWFFLVDDHGLALDLSNLERLTDCTVKIRRALERDGIAGADGAVIDHIELVGPSSTPGVDARNFVLCPGLAYDRSPCGTGTSAKLACLAADGTLAPGARWRQESVVGSEFEGSWRRGADGAVLPRIVGRAHVCADATLLFDPADPFAWGFA</sequence>
<dbReference type="Gene3D" id="3.10.310.10">
    <property type="entry name" value="Diaminopimelate Epimerase, Chain A, domain 1"/>
    <property type="match status" value="2"/>
</dbReference>
<comment type="caution">
    <text evidence="2">The sequence shown here is derived from an EMBL/GenBank/DDBJ whole genome shotgun (WGS) entry which is preliminary data.</text>
</comment>
<gene>
    <name evidence="2" type="ORF">OD750_023510</name>
</gene>
<evidence type="ECO:0000313" key="2">
    <source>
        <dbReference type="EMBL" id="MDC8015504.1"/>
    </source>
</evidence>
<dbReference type="FunFam" id="3.10.310.10:FF:000003">
    <property type="entry name" value="Proline racemase"/>
    <property type="match status" value="1"/>
</dbReference>
<organism evidence="2 3">
    <name type="scientific">Tahibacter soli</name>
    <dbReference type="NCBI Taxonomy" id="2983605"/>
    <lineage>
        <taxon>Bacteria</taxon>
        <taxon>Pseudomonadati</taxon>
        <taxon>Pseudomonadota</taxon>
        <taxon>Gammaproteobacteria</taxon>
        <taxon>Lysobacterales</taxon>
        <taxon>Rhodanobacteraceae</taxon>
        <taxon>Tahibacter</taxon>
    </lineage>
</organism>
<dbReference type="PIRSF" id="PIRSF029792">
    <property type="entry name" value="Pro_racemase"/>
    <property type="match status" value="1"/>
</dbReference>
<keyword evidence="3" id="KW-1185">Reference proteome</keyword>
<dbReference type="SFLD" id="SFLDS00028">
    <property type="entry name" value="Proline_Racemase"/>
    <property type="match status" value="1"/>
</dbReference>
<dbReference type="Pfam" id="PF05544">
    <property type="entry name" value="Pro_racemase"/>
    <property type="match status" value="1"/>
</dbReference>
<evidence type="ECO:0000313" key="3">
    <source>
        <dbReference type="Proteomes" id="UP001139971"/>
    </source>
</evidence>
<dbReference type="Proteomes" id="UP001139971">
    <property type="component" value="Unassembled WGS sequence"/>
</dbReference>
<dbReference type="PANTHER" id="PTHR33442">
    <property type="entry name" value="TRANS-3-HYDROXY-L-PROLINE DEHYDRATASE"/>
    <property type="match status" value="1"/>
</dbReference>
<dbReference type="GO" id="GO:0047580">
    <property type="term" value="F:4-hydroxyproline epimerase activity"/>
    <property type="evidence" value="ECO:0007669"/>
    <property type="project" value="UniProtKB-ARBA"/>
</dbReference>
<comment type="similarity">
    <text evidence="1">Belongs to the proline racemase family.</text>
</comment>
<proteinExistence type="inferred from homology"/>
<dbReference type="EMBL" id="JAOVZO020000020">
    <property type="protein sequence ID" value="MDC8015504.1"/>
    <property type="molecule type" value="Genomic_DNA"/>
</dbReference>